<dbReference type="Gene3D" id="3.30.390.10">
    <property type="entry name" value="Enolase-like, N-terminal domain"/>
    <property type="match status" value="1"/>
</dbReference>
<accession>A0A386WUS4</accession>
<dbReference type="AlphaFoldDB" id="A0A386WUS4"/>
<evidence type="ECO:0000256" key="10">
    <source>
        <dbReference type="PIRSR" id="PIRSR017107-1"/>
    </source>
</evidence>
<feature type="binding site" evidence="11">
    <location>
        <position position="320"/>
    </location>
    <ligand>
        <name>(2S,3S)-3-methyl-L-aspartate</name>
        <dbReference type="ChEBI" id="CHEBI:58724"/>
    </ligand>
</feature>
<dbReference type="PANTHER" id="PTHR48073">
    <property type="entry name" value="O-SUCCINYLBENZOATE SYNTHASE-RELATED"/>
    <property type="match status" value="1"/>
</dbReference>
<feature type="domain" description="Methylaspartate ammonia-lyase N-terminal" evidence="14">
    <location>
        <begin position="1"/>
        <end position="152"/>
    </location>
</feature>
<dbReference type="Pfam" id="PF07476">
    <property type="entry name" value="MAAL_C"/>
    <property type="match status" value="1"/>
</dbReference>
<evidence type="ECO:0000256" key="5">
    <source>
        <dbReference type="ARBA" id="ARBA00011738"/>
    </source>
</evidence>
<comment type="similarity">
    <text evidence="4">Belongs to the methylaspartate ammonia-lyase family.</text>
</comment>
<dbReference type="InterPro" id="IPR006395">
    <property type="entry name" value="Me_Asp_am_lyase"/>
</dbReference>
<dbReference type="GO" id="GO:0050096">
    <property type="term" value="F:methylaspartate ammonia-lyase activity"/>
    <property type="evidence" value="ECO:0007669"/>
    <property type="project" value="UniProtKB-EC"/>
</dbReference>
<dbReference type="InterPro" id="IPR029017">
    <property type="entry name" value="Enolase-like_N"/>
</dbReference>
<feature type="binding site" evidence="11">
    <location>
        <position position="165"/>
    </location>
    <ligand>
        <name>(2S,3S)-3-methyl-L-aspartate</name>
        <dbReference type="ChEBI" id="CHEBI:58724"/>
    </ligand>
</feature>
<dbReference type="SUPFAM" id="SSF54826">
    <property type="entry name" value="Enolase N-terminal domain-like"/>
    <property type="match status" value="1"/>
</dbReference>
<evidence type="ECO:0000256" key="12">
    <source>
        <dbReference type="PIRSR" id="PIRSR017107-3"/>
    </source>
</evidence>
<evidence type="ECO:0000259" key="14">
    <source>
        <dbReference type="Pfam" id="PF05034"/>
    </source>
</evidence>
<comment type="pathway">
    <text evidence="3">Amino-acid degradation; L-glutamate degradation via mesaconate pathway; acetate and pyruvate from L-glutamate: step 2/4.</text>
</comment>
<evidence type="ECO:0000256" key="4">
    <source>
        <dbReference type="ARBA" id="ARBA00009954"/>
    </source>
</evidence>
<dbReference type="KEGG" id="mtua:CSH63_31865"/>
<gene>
    <name evidence="16" type="ORF">CSH63_31865</name>
</gene>
<comment type="catalytic activity">
    <reaction evidence="1">
        <text>(2S,3S)-3-methyl-L-aspartate = mesaconate + NH4(+)</text>
        <dbReference type="Rhea" id="RHEA:12829"/>
        <dbReference type="ChEBI" id="CHEBI:28938"/>
        <dbReference type="ChEBI" id="CHEBI:36986"/>
        <dbReference type="ChEBI" id="CHEBI:58724"/>
        <dbReference type="EC" id="4.3.1.2"/>
    </reaction>
</comment>
<proteinExistence type="inferred from homology"/>
<dbReference type="SFLD" id="SFLDF00007">
    <property type="entry name" value="methylaspartate_ammonia-lyase"/>
    <property type="match status" value="1"/>
</dbReference>
<evidence type="ECO:0000256" key="7">
    <source>
        <dbReference type="ARBA" id="ARBA00022723"/>
    </source>
</evidence>
<dbReference type="NCBIfam" id="TIGR01502">
    <property type="entry name" value="B_methylAsp_ase"/>
    <property type="match status" value="1"/>
</dbReference>
<reference evidence="16 17" key="1">
    <citation type="submission" date="2017-10" db="EMBL/GenBank/DDBJ databases">
        <title>Integration of genomic and chemical information greatly accelerates assignment of the full stereostructure of myelolactone, a potent inhibitor of myeloma from a marine-derived Micromonospora.</title>
        <authorList>
            <person name="Kim M.C."/>
            <person name="Machado H."/>
            <person name="Jensen P.R."/>
            <person name="Fenical W."/>
        </authorList>
    </citation>
    <scope>NUCLEOTIDE SEQUENCE [LARGE SCALE GENOMIC DNA]</scope>
    <source>
        <strain evidence="16 17">CNY-010</strain>
    </source>
</reference>
<dbReference type="PIRSF" id="PIRSF017107">
    <property type="entry name" value="MAL"/>
    <property type="match status" value="1"/>
</dbReference>
<evidence type="ECO:0000256" key="9">
    <source>
        <dbReference type="ARBA" id="ARBA00023239"/>
    </source>
</evidence>
<organism evidence="16 17">
    <name type="scientific">Micromonospora tulbaghiae</name>
    <dbReference type="NCBI Taxonomy" id="479978"/>
    <lineage>
        <taxon>Bacteria</taxon>
        <taxon>Bacillati</taxon>
        <taxon>Actinomycetota</taxon>
        <taxon>Actinomycetes</taxon>
        <taxon>Micromonosporales</taxon>
        <taxon>Micromonosporaceae</taxon>
        <taxon>Micromonospora</taxon>
    </lineage>
</organism>
<dbReference type="Pfam" id="PF05034">
    <property type="entry name" value="MAAL_N"/>
    <property type="match status" value="1"/>
</dbReference>
<dbReference type="EMBL" id="CP024087">
    <property type="protein sequence ID" value="AYF31961.1"/>
    <property type="molecule type" value="Genomic_DNA"/>
</dbReference>
<name>A0A386WUS4_9ACTN</name>
<keyword evidence="7 13" id="KW-0479">Metal-binding</keyword>
<evidence type="ECO:0000259" key="15">
    <source>
        <dbReference type="Pfam" id="PF07476"/>
    </source>
</evidence>
<dbReference type="GO" id="GO:0046872">
    <property type="term" value="F:metal ion binding"/>
    <property type="evidence" value="ECO:0007669"/>
    <property type="project" value="UniProtKB-KW"/>
</dbReference>
<feature type="binding site" evidence="13">
    <location>
        <position position="264"/>
    </location>
    <ligand>
        <name>Mg(2+)</name>
        <dbReference type="ChEBI" id="CHEBI:18420"/>
    </ligand>
</feature>
<evidence type="ECO:0000313" key="16">
    <source>
        <dbReference type="EMBL" id="AYF31961.1"/>
    </source>
</evidence>
<dbReference type="SUPFAM" id="SSF51604">
    <property type="entry name" value="Enolase C-terminal domain-like"/>
    <property type="match status" value="1"/>
</dbReference>
<feature type="domain" description="Methylaspartate ammonia-lyase C-terminal" evidence="15">
    <location>
        <begin position="158"/>
        <end position="399"/>
    </location>
</feature>
<dbReference type="PANTHER" id="PTHR48073:SF2">
    <property type="entry name" value="O-SUCCINYLBENZOATE SYNTHASE"/>
    <property type="match status" value="1"/>
</dbReference>
<feature type="binding site" evidence="13">
    <location>
        <position position="298"/>
    </location>
    <ligand>
        <name>Mg(2+)</name>
        <dbReference type="ChEBI" id="CHEBI:18420"/>
    </ligand>
</feature>
<dbReference type="GO" id="GO:0019553">
    <property type="term" value="P:L-glutamate catabolic process via L-citramalate"/>
    <property type="evidence" value="ECO:0007669"/>
    <property type="project" value="UniProtKB-UniPathway"/>
</dbReference>
<comment type="cofactor">
    <cofactor evidence="2 13">
        <name>Mg(2+)</name>
        <dbReference type="ChEBI" id="CHEBI:18420"/>
    </cofactor>
</comment>
<feature type="active site" description="Proton acceptor" evidence="10">
    <location>
        <position position="322"/>
    </location>
</feature>
<dbReference type="Proteomes" id="UP000267804">
    <property type="component" value="Chromosome"/>
</dbReference>
<protein>
    <recommendedName>
        <fullName evidence="6">methylaspartate ammonia-lyase</fullName>
        <ecNumber evidence="6">4.3.1.2</ecNumber>
    </recommendedName>
</protein>
<evidence type="ECO:0000256" key="13">
    <source>
        <dbReference type="PIRSR" id="PIRSR017107-4"/>
    </source>
</evidence>
<dbReference type="InterPro" id="IPR036849">
    <property type="entry name" value="Enolase-like_C_sf"/>
</dbReference>
<feature type="binding site" evidence="13">
    <location>
        <position position="229"/>
    </location>
    <ligand>
        <name>Mg(2+)</name>
        <dbReference type="ChEBI" id="CHEBI:18420"/>
    </ligand>
</feature>
<dbReference type="InterPro" id="IPR022665">
    <property type="entry name" value="MeAsp_NH4-lyase_N"/>
</dbReference>
<evidence type="ECO:0000313" key="17">
    <source>
        <dbReference type="Proteomes" id="UP000267804"/>
    </source>
</evidence>
<sequence length="403" mass="42225">MRIADVLVAPIVGGFFHDDLAAVRRGAVRDGQAYAGAPLTPGFDAVRVPARGLGIGLRLEDGTIAWGDAVTVQYSGAGGREAPLEPDERIAGRLRQELTGLAAGGFRRSLPAVLAAASGSVALRYGLSQAWAAAVAAAQRRTLCEVLCDEYGLPLPAGPVPVYAQSGDHRHDNADKMIMKRVDALPHGLINNLDTFGAGGETLIEYVEWLVTRIVRLADAGYRPTLHLDLYGTAGLAFGGDVEAVADYLARLEKVAVGHPLRIESPLDLGSRAAQIDGFAALREALRRRDSAVALVVDEWCNTLDDVRAFVAAGACDAIQIKMPDLGSIEDSVLAVLECKRAGVGTVLGGSCAETEVSARVSVHVALATGPDVQLAKPGMGVDEGVMLVRNEQTRVLTALGVG</sequence>
<evidence type="ECO:0000256" key="11">
    <source>
        <dbReference type="PIRSR" id="PIRSR017107-2"/>
    </source>
</evidence>
<comment type="subunit">
    <text evidence="5">Homodimer.</text>
</comment>
<dbReference type="Gene3D" id="3.20.20.120">
    <property type="entry name" value="Enolase-like C-terminal domain"/>
    <property type="match status" value="1"/>
</dbReference>
<dbReference type="UniPathway" id="UPA00561">
    <property type="reaction ID" value="UER00618"/>
</dbReference>
<evidence type="ECO:0000256" key="1">
    <source>
        <dbReference type="ARBA" id="ARBA00000789"/>
    </source>
</evidence>
<dbReference type="RefSeq" id="WP_120573367.1">
    <property type="nucleotide sequence ID" value="NZ_CP024087.1"/>
</dbReference>
<keyword evidence="8 13" id="KW-0460">Magnesium</keyword>
<evidence type="ECO:0000256" key="2">
    <source>
        <dbReference type="ARBA" id="ARBA00001946"/>
    </source>
</evidence>
<dbReference type="EC" id="4.3.1.2" evidence="6"/>
<evidence type="ECO:0000256" key="3">
    <source>
        <dbReference type="ARBA" id="ARBA00004675"/>
    </source>
</evidence>
<feature type="site" description="Transition state stabilizer" evidence="12">
    <location>
        <position position="187"/>
    </location>
</feature>
<dbReference type="SFLD" id="SFLDG00151">
    <property type="entry name" value="methylaspartate_ammonia-lyase"/>
    <property type="match status" value="1"/>
</dbReference>
<keyword evidence="9 16" id="KW-0456">Lyase</keyword>
<dbReference type="SFLD" id="SFLDS00001">
    <property type="entry name" value="Enolase"/>
    <property type="match status" value="1"/>
</dbReference>
<evidence type="ECO:0000256" key="6">
    <source>
        <dbReference type="ARBA" id="ARBA00012993"/>
    </source>
</evidence>
<dbReference type="InterPro" id="IPR022662">
    <property type="entry name" value="MeAsp_NH4-lyase_C"/>
</dbReference>
<evidence type="ECO:0000256" key="8">
    <source>
        <dbReference type="ARBA" id="ARBA00022842"/>
    </source>
</evidence>